<dbReference type="Proteomes" id="UP000225706">
    <property type="component" value="Unassembled WGS sequence"/>
</dbReference>
<evidence type="ECO:0000313" key="3">
    <source>
        <dbReference type="EMBL" id="PFX23926.1"/>
    </source>
</evidence>
<dbReference type="AlphaFoldDB" id="A0A2B4S3E3"/>
<reference evidence="4" key="1">
    <citation type="journal article" date="2017" name="bioRxiv">
        <title>Comparative analysis of the genomes of Stylophora pistillata and Acropora digitifera provides evidence for extensive differences between species of corals.</title>
        <authorList>
            <person name="Voolstra C.R."/>
            <person name="Li Y."/>
            <person name="Liew Y.J."/>
            <person name="Baumgarten S."/>
            <person name="Zoccola D."/>
            <person name="Flot J.-F."/>
            <person name="Tambutte S."/>
            <person name="Allemand D."/>
            <person name="Aranda M."/>
        </authorList>
    </citation>
    <scope>NUCLEOTIDE SEQUENCE [LARGE SCALE GENOMIC DNA]</scope>
</reference>
<dbReference type="InterPro" id="IPR000477">
    <property type="entry name" value="RT_dom"/>
</dbReference>
<gene>
    <name evidence="3" type="primary">PGBD5</name>
    <name evidence="3" type="ORF">AWC38_SpisGene11510</name>
</gene>
<feature type="domain" description="Reverse transcriptase" evidence="2">
    <location>
        <begin position="1"/>
        <end position="103"/>
    </location>
</feature>
<accession>A0A2B4S3E3</accession>
<dbReference type="PANTHER" id="PTHR46599:SF3">
    <property type="entry name" value="PIGGYBAC TRANSPOSABLE ELEMENT-DERIVED PROTEIN 4"/>
    <property type="match status" value="1"/>
</dbReference>
<feature type="region of interest" description="Disordered" evidence="1">
    <location>
        <begin position="245"/>
        <end position="290"/>
    </location>
</feature>
<dbReference type="EMBL" id="LSMT01000192">
    <property type="protein sequence ID" value="PFX23926.1"/>
    <property type="molecule type" value="Genomic_DNA"/>
</dbReference>
<dbReference type="OrthoDB" id="5984501at2759"/>
<dbReference type="STRING" id="50429.A0A2B4S3E3"/>
<protein>
    <submittedName>
        <fullName evidence="3">PiggyBac transposable element-derived protein 5</fullName>
    </submittedName>
</protein>
<comment type="caution">
    <text evidence="3">The sequence shown here is derived from an EMBL/GenBank/DDBJ whole genome shotgun (WGS) entry which is preliminary data.</text>
</comment>
<proteinExistence type="predicted"/>
<name>A0A2B4S3E3_STYPI</name>
<evidence type="ECO:0000256" key="1">
    <source>
        <dbReference type="SAM" id="MobiDB-lite"/>
    </source>
</evidence>
<feature type="compositionally biased region" description="Acidic residues" evidence="1">
    <location>
        <begin position="248"/>
        <end position="289"/>
    </location>
</feature>
<dbReference type="Pfam" id="PF13843">
    <property type="entry name" value="DDE_Tnp_1_7"/>
    <property type="match status" value="1"/>
</dbReference>
<keyword evidence="4" id="KW-1185">Reference proteome</keyword>
<evidence type="ECO:0000313" key="4">
    <source>
        <dbReference type="Proteomes" id="UP000225706"/>
    </source>
</evidence>
<evidence type="ECO:0000259" key="2">
    <source>
        <dbReference type="PROSITE" id="PS50878"/>
    </source>
</evidence>
<dbReference type="PANTHER" id="PTHR46599">
    <property type="entry name" value="PIGGYBAC TRANSPOSABLE ELEMENT-DERIVED PROTEIN 4"/>
    <property type="match status" value="1"/>
</dbReference>
<dbReference type="PROSITE" id="PS50878">
    <property type="entry name" value="RT_POL"/>
    <property type="match status" value="1"/>
</dbReference>
<sequence>MDGKLFNLRRLKAKTLTTHMAILELQYADDNALVTHTEEDLQVAVDAFSYAYDALGLTLNARKTQVLFQPSPDHTLERKQPEITVGDTRLSSVDHFSYLGSCLSCKADLDVETQVSLKSASAAFGSLRDRVFDNRNLYTNTKIKVYKAVRLPTLLYGSEAWTTYSRHLKILERYHHRCLRRILNIKWQDRRTNSSVLEEANVTSIESYIINNQLRWAGHLVCMPSSRLPKKILYGELSNGRRTIDEVVGGEDSDLDENMDNSESSEEDDRREEDSDGEVDGEEETEEDNWVLGDRIPRRLDFSADRGLNVELPNNLSFSDYFHLLFPENLFNEIASQTNKYATETIASLQRRGRLPQHSRFRNWPEDGVTAGEIKAFLAMIIAMGLVNQENIQDYWSIDEVLSTPFFPQIMSRDKFMNILTFFHLCDNDDYVPRGQEGYDPIKKLGTIYSVVTGKFSDVWKPGKNICIDEGMIPFRGKVHFKVYNPDKPDKYGVKSYQLCDSSNGYCCRFEIYTGVNPEPPSAKGKTYDLVMRLMQPYLNAGRCLYVDNYYTSPTLFAELYRQNTGACGTARYRKGIPQQFKRAQVKKKGDKYVMNNGTLLAVKFKDRRVFQMLSSVHSVVDVEVGRNHPGTGQPITKPEIIHDYNMTHHEMVEESVLPPVFLKHPECLHPVQAKNPVTCAAKDF</sequence>
<organism evidence="3 4">
    <name type="scientific">Stylophora pistillata</name>
    <name type="common">Smooth cauliflower coral</name>
    <dbReference type="NCBI Taxonomy" id="50429"/>
    <lineage>
        <taxon>Eukaryota</taxon>
        <taxon>Metazoa</taxon>
        <taxon>Cnidaria</taxon>
        <taxon>Anthozoa</taxon>
        <taxon>Hexacorallia</taxon>
        <taxon>Scleractinia</taxon>
        <taxon>Astrocoeniina</taxon>
        <taxon>Pocilloporidae</taxon>
        <taxon>Stylophora</taxon>
    </lineage>
</organism>
<dbReference type="InterPro" id="IPR029526">
    <property type="entry name" value="PGBD"/>
</dbReference>